<dbReference type="GO" id="GO:0006003">
    <property type="term" value="P:fructose 2,6-bisphosphate metabolic process"/>
    <property type="evidence" value="ECO:0007669"/>
    <property type="project" value="InterPro"/>
</dbReference>
<dbReference type="InterPro" id="IPR013078">
    <property type="entry name" value="His_Pase_superF_clade-1"/>
</dbReference>
<dbReference type="Gene3D" id="3.40.50.1240">
    <property type="entry name" value="Phosphoglycerate mutase-like"/>
    <property type="match status" value="1"/>
</dbReference>
<dbReference type="GO" id="GO:0043755">
    <property type="term" value="F:alpha-ribazole phosphatase activity"/>
    <property type="evidence" value="ECO:0007669"/>
    <property type="project" value="UniProtKB-UniRule"/>
</dbReference>
<dbReference type="PIRSF" id="PIRSF000709">
    <property type="entry name" value="6PFK_2-Ptase"/>
    <property type="match status" value="1"/>
</dbReference>
<dbReference type="InterPro" id="IPR017578">
    <property type="entry name" value="Ribazole_CobC"/>
</dbReference>
<dbReference type="InterPro" id="IPR003094">
    <property type="entry name" value="6Pfruct_kin"/>
</dbReference>
<dbReference type="PANTHER" id="PTHR48100">
    <property type="entry name" value="BROAD-SPECIFICITY PHOSPHATASE YOR283W-RELATED"/>
    <property type="match status" value="1"/>
</dbReference>
<dbReference type="GO" id="GO:0009236">
    <property type="term" value="P:cobalamin biosynthetic process"/>
    <property type="evidence" value="ECO:0007669"/>
    <property type="project" value="UniProtKB-UniRule"/>
</dbReference>
<evidence type="ECO:0000256" key="5">
    <source>
        <dbReference type="PIRSR" id="PIRSR613078-2"/>
    </source>
</evidence>
<dbReference type="SUPFAM" id="SSF53254">
    <property type="entry name" value="Phosphoglycerate mutase-like"/>
    <property type="match status" value="1"/>
</dbReference>
<gene>
    <name evidence="6" type="ORF">SAMN02745133_00406</name>
</gene>
<dbReference type="SMART" id="SM00855">
    <property type="entry name" value="PGAM"/>
    <property type="match status" value="1"/>
</dbReference>
<sequence>MTVKTRIYLVRHGETAWNAGGKFQGHSDIPLSERGRKQAKALAERLSNLKIDAFYSSDLSRARETAGILAEPHRGTVYYLPELREINFGRWEGLTFKEIAEAYGELSTRWWASPLTIQIPAGESLQQVVDRCTRAVAGIITRHAGETVVVAAHGGVIRVIVGAALGLDLNHFWQLRLDNVSLTVLEYHGPEKAILELFNDTCHLHEK</sequence>
<feature type="binding site" evidence="5">
    <location>
        <begin position="11"/>
        <end position="18"/>
    </location>
    <ligand>
        <name>substrate</name>
    </ligand>
</feature>
<evidence type="ECO:0000256" key="4">
    <source>
        <dbReference type="PIRSR" id="PIRSR613078-1"/>
    </source>
</evidence>
<organism evidence="6 7">
    <name type="scientific">Desulforamulus putei DSM 12395</name>
    <dbReference type="NCBI Taxonomy" id="1121429"/>
    <lineage>
        <taxon>Bacteria</taxon>
        <taxon>Bacillati</taxon>
        <taxon>Bacillota</taxon>
        <taxon>Clostridia</taxon>
        <taxon>Eubacteriales</taxon>
        <taxon>Peptococcaceae</taxon>
        <taxon>Desulforamulus</taxon>
    </lineage>
</organism>
<dbReference type="CDD" id="cd07067">
    <property type="entry name" value="HP_PGM_like"/>
    <property type="match status" value="1"/>
</dbReference>
<dbReference type="Proteomes" id="UP000184148">
    <property type="component" value="Unassembled WGS sequence"/>
</dbReference>
<accession>A0A1M4TAM9</accession>
<evidence type="ECO:0000256" key="2">
    <source>
        <dbReference type="ARBA" id="ARBA00023235"/>
    </source>
</evidence>
<dbReference type="Pfam" id="PF00300">
    <property type="entry name" value="His_Phos_1"/>
    <property type="match status" value="1"/>
</dbReference>
<dbReference type="NCBIfam" id="TIGR03162">
    <property type="entry name" value="ribazole_cobC"/>
    <property type="match status" value="1"/>
</dbReference>
<keyword evidence="1" id="KW-0324">Glycolysis</keyword>
<feature type="active site" description="Proton donor/acceptor" evidence="4">
    <location>
        <position position="85"/>
    </location>
</feature>
<dbReference type="InterPro" id="IPR050275">
    <property type="entry name" value="PGM_Phosphatase"/>
</dbReference>
<evidence type="ECO:0000256" key="3">
    <source>
        <dbReference type="NCBIfam" id="TIGR03162"/>
    </source>
</evidence>
<keyword evidence="7" id="KW-1185">Reference proteome</keyword>
<name>A0A1M4TAM9_9FIRM</name>
<feature type="active site" description="Tele-phosphohistidine intermediate" evidence="4">
    <location>
        <position position="12"/>
    </location>
</feature>
<dbReference type="InterPro" id="IPR001345">
    <property type="entry name" value="PG/BPGM_mutase_AS"/>
</dbReference>
<evidence type="ECO:0000313" key="6">
    <source>
        <dbReference type="EMBL" id="SHE41485.1"/>
    </source>
</evidence>
<dbReference type="GO" id="GO:0005524">
    <property type="term" value="F:ATP binding"/>
    <property type="evidence" value="ECO:0007669"/>
    <property type="project" value="InterPro"/>
</dbReference>
<feature type="binding site" evidence="5">
    <location>
        <position position="61"/>
    </location>
    <ligand>
        <name>substrate</name>
    </ligand>
</feature>
<dbReference type="PROSITE" id="PS00175">
    <property type="entry name" value="PG_MUTASE"/>
    <property type="match status" value="1"/>
</dbReference>
<dbReference type="EC" id="3.1.3.73" evidence="3"/>
<evidence type="ECO:0000313" key="7">
    <source>
        <dbReference type="Proteomes" id="UP000184148"/>
    </source>
</evidence>
<reference evidence="7" key="1">
    <citation type="submission" date="2016-11" db="EMBL/GenBank/DDBJ databases">
        <authorList>
            <person name="Varghese N."/>
            <person name="Submissions S."/>
        </authorList>
    </citation>
    <scope>NUCLEOTIDE SEQUENCE [LARGE SCALE GENOMIC DNA]</scope>
    <source>
        <strain evidence="7">DSM 12395</strain>
    </source>
</reference>
<proteinExistence type="predicted"/>
<dbReference type="GO" id="GO:0005737">
    <property type="term" value="C:cytoplasm"/>
    <property type="evidence" value="ECO:0007669"/>
    <property type="project" value="TreeGrafter"/>
</dbReference>
<evidence type="ECO:0000256" key="1">
    <source>
        <dbReference type="ARBA" id="ARBA00023152"/>
    </source>
</evidence>
<dbReference type="AlphaFoldDB" id="A0A1M4TAM9"/>
<dbReference type="PRINTS" id="PR00991">
    <property type="entry name" value="6PFRUCTKNASE"/>
</dbReference>
<dbReference type="EMBL" id="FQUY01000001">
    <property type="protein sequence ID" value="SHE41485.1"/>
    <property type="molecule type" value="Genomic_DNA"/>
</dbReference>
<protein>
    <recommendedName>
        <fullName evidence="3">Alpha-ribazole phosphatase</fullName>
        <ecNumber evidence="3">3.1.3.73</ecNumber>
    </recommendedName>
</protein>
<dbReference type="PANTHER" id="PTHR48100:SF1">
    <property type="entry name" value="HISTIDINE PHOSPHATASE FAMILY PROTEIN-RELATED"/>
    <property type="match status" value="1"/>
</dbReference>
<dbReference type="RefSeq" id="WP_420795735.1">
    <property type="nucleotide sequence ID" value="NZ_FQUY01000001.1"/>
</dbReference>
<keyword evidence="2" id="KW-0413">Isomerase</keyword>
<dbReference type="InterPro" id="IPR029033">
    <property type="entry name" value="His_PPase_superfam"/>
</dbReference>
<dbReference type="STRING" id="1121429.SAMN02745133_00406"/>